<feature type="region of interest" description="Disordered" evidence="1">
    <location>
        <begin position="1"/>
        <end position="49"/>
    </location>
</feature>
<feature type="region of interest" description="Disordered" evidence="1">
    <location>
        <begin position="123"/>
        <end position="205"/>
    </location>
</feature>
<evidence type="ECO:0000256" key="1">
    <source>
        <dbReference type="SAM" id="MobiDB-lite"/>
    </source>
</evidence>
<keyword evidence="3" id="KW-1185">Reference proteome</keyword>
<dbReference type="OrthoDB" id="9886755at2759"/>
<reference evidence="2 3" key="1">
    <citation type="submission" date="2014-09" db="EMBL/GenBank/DDBJ databases">
        <authorList>
            <person name="Magalhaes I.L.F."/>
            <person name="Oliveira U."/>
            <person name="Santos F.R."/>
            <person name="Vidigal T.H.D.A."/>
            <person name="Brescovit A.D."/>
            <person name="Santos A.J."/>
        </authorList>
    </citation>
    <scope>NUCLEOTIDE SEQUENCE [LARGE SCALE GENOMIC DNA]</scope>
</reference>
<feature type="region of interest" description="Disordered" evidence="1">
    <location>
        <begin position="430"/>
        <end position="461"/>
    </location>
</feature>
<feature type="region of interest" description="Disordered" evidence="1">
    <location>
        <begin position="372"/>
        <end position="398"/>
    </location>
</feature>
<sequence length="461" mass="51780">MARKRHRKSKAHSNEDERESGDDERTSPTIAPTEPRLTPQQRAGIQVAYQKRQAEAQKLADQVAKERATARLDRLLQAGREEVQAILERETADRRQHVEQEIADRRREIAEEEAAFRQLRQQMEQEASALRQQMEQEASALRQQMEQEAAALRQQMEQEAAASRQRIEQDAAQQRQQSESALAGEIAEARAREDSRLASEYTEREDDLNQQLEAYRQRSEADIEASLAQRWTDGCEKVDDELARQLELRLEEAADELLEQRAQHTVPVLPAWWLRNGSAQPAGAQGADQRMEEDTEPGAEEWVNPEWRAMYQRSTVDAAPGTAADQPGTMHGDRLITDDSSEEGSSWYSPTAQFRRHVHVPETPSFDLEDIGTAADQPGTMHGDRLITDDSSEEGSSWYSPTAQFRRHVHVPETPSFDLEDIGTALVDAHNAPPASVHGRQVSADTDIGAPQPPAEAPSSP</sequence>
<feature type="compositionally biased region" description="Pro residues" evidence="1">
    <location>
        <begin position="451"/>
        <end position="461"/>
    </location>
</feature>
<name>A0A0N7LAS8_9BASI</name>
<feature type="compositionally biased region" description="Basic residues" evidence="1">
    <location>
        <begin position="1"/>
        <end position="11"/>
    </location>
</feature>
<dbReference type="AlphaFoldDB" id="A0A0N7LAS8"/>
<organism evidence="2 3">
    <name type="scientific">Ceraceosorus bombacis</name>
    <dbReference type="NCBI Taxonomy" id="401625"/>
    <lineage>
        <taxon>Eukaryota</taxon>
        <taxon>Fungi</taxon>
        <taxon>Dikarya</taxon>
        <taxon>Basidiomycota</taxon>
        <taxon>Ustilaginomycotina</taxon>
        <taxon>Exobasidiomycetes</taxon>
        <taxon>Ceraceosorales</taxon>
        <taxon>Ceraceosoraceae</taxon>
        <taxon>Ceraceosorus</taxon>
    </lineage>
</organism>
<evidence type="ECO:0000313" key="2">
    <source>
        <dbReference type="EMBL" id="CEH17426.1"/>
    </source>
</evidence>
<feature type="compositionally biased region" description="Polar residues" evidence="1">
    <location>
        <begin position="123"/>
        <end position="146"/>
    </location>
</feature>
<evidence type="ECO:0000313" key="3">
    <source>
        <dbReference type="Proteomes" id="UP000054845"/>
    </source>
</evidence>
<feature type="compositionally biased region" description="Polar residues" evidence="1">
    <location>
        <begin position="171"/>
        <end position="180"/>
    </location>
</feature>
<protein>
    <submittedName>
        <fullName evidence="2">Uncharacterized protein</fullName>
    </submittedName>
</protein>
<accession>A0A0N7LAS8</accession>
<feature type="compositionally biased region" description="Basic and acidic residues" evidence="1">
    <location>
        <begin position="187"/>
        <end position="197"/>
    </location>
</feature>
<dbReference type="Proteomes" id="UP000054845">
    <property type="component" value="Unassembled WGS sequence"/>
</dbReference>
<feature type="region of interest" description="Disordered" evidence="1">
    <location>
        <begin position="319"/>
        <end position="347"/>
    </location>
</feature>
<dbReference type="CDD" id="cd06503">
    <property type="entry name" value="ATP-synt_Fo_b"/>
    <property type="match status" value="1"/>
</dbReference>
<dbReference type="EMBL" id="CCYA01000254">
    <property type="protein sequence ID" value="CEH17426.1"/>
    <property type="molecule type" value="Genomic_DNA"/>
</dbReference>
<proteinExistence type="predicted"/>